<gene>
    <name evidence="7" type="ORF">ATO11_06370</name>
</gene>
<evidence type="ECO:0000313" key="8">
    <source>
        <dbReference type="Proteomes" id="UP000036938"/>
    </source>
</evidence>
<dbReference type="GO" id="GO:0016020">
    <property type="term" value="C:membrane"/>
    <property type="evidence" value="ECO:0007669"/>
    <property type="project" value="UniProtKB-SubCell"/>
</dbReference>
<keyword evidence="4 5" id="KW-0472">Membrane</keyword>
<dbReference type="OrthoDB" id="321830at2"/>
<evidence type="ECO:0000313" key="7">
    <source>
        <dbReference type="EMBL" id="KNG95077.1"/>
    </source>
</evidence>
<dbReference type="STRING" id="1317121.ATO11_06370"/>
<accession>A0A0L1JTR4</accession>
<comment type="subcellular location">
    <subcellularLocation>
        <location evidence="1">Membrane</location>
        <topology evidence="1">Multi-pass membrane protein</topology>
    </subcellularLocation>
</comment>
<sequence length="284" mass="29212">MRTVLLTGLTMIAFAANSLLNRAALADDLIDPIGFGVMRLIAGTLMLAVLILLRRKGWALFTGARIVGVLSLFTYIFGFSVAYVSLDAGFGALILFGTVQITMFGAALAGREPLPPRRILGAGLAMLGLVWLMWPGGSGIGGTSLLHAGMMVAAGIGWGIYSLVGRMVRDPLGDTGANFLGAALLALALVPFLPVAPDAIIASPNGIWLAVVSGALTSGLGYALWYHVLPRLGAARAALAQLTVPVIALVAGVVFLGESVTLPLLAAAALVLAGVAMGIRDARR</sequence>
<dbReference type="PANTHER" id="PTHR32322:SF9">
    <property type="entry name" value="AMINO-ACID METABOLITE EFFLUX PUMP-RELATED"/>
    <property type="match status" value="1"/>
</dbReference>
<feature type="transmembrane region" description="Helical" evidence="5">
    <location>
        <begin position="90"/>
        <end position="110"/>
    </location>
</feature>
<dbReference type="PATRIC" id="fig|1317121.7.peg.1655"/>
<dbReference type="SUPFAM" id="SSF103481">
    <property type="entry name" value="Multidrug resistance efflux transporter EmrE"/>
    <property type="match status" value="2"/>
</dbReference>
<proteinExistence type="predicted"/>
<evidence type="ECO:0000256" key="2">
    <source>
        <dbReference type="ARBA" id="ARBA00022692"/>
    </source>
</evidence>
<evidence type="ECO:0000256" key="3">
    <source>
        <dbReference type="ARBA" id="ARBA00022989"/>
    </source>
</evidence>
<reference evidence="7 8" key="1">
    <citation type="journal article" date="2015" name="Int. J. Syst. Evol. Microbiol.">
        <title>Aestuariivita atlantica sp. nov., isolated from deep sea sediment of the Atlantic Ocean.</title>
        <authorList>
            <person name="Li G."/>
            <person name="Lai Q."/>
            <person name="Du Y."/>
            <person name="Liu X."/>
            <person name="Sun F."/>
            <person name="Shao Z."/>
        </authorList>
    </citation>
    <scope>NUCLEOTIDE SEQUENCE [LARGE SCALE GENOMIC DNA]</scope>
    <source>
        <strain evidence="7 8">22II-S11-z3</strain>
    </source>
</reference>
<feature type="transmembrane region" description="Helical" evidence="5">
    <location>
        <begin position="146"/>
        <end position="164"/>
    </location>
</feature>
<feature type="transmembrane region" description="Helical" evidence="5">
    <location>
        <begin position="207"/>
        <end position="225"/>
    </location>
</feature>
<feature type="transmembrane region" description="Helical" evidence="5">
    <location>
        <begin position="262"/>
        <end position="279"/>
    </location>
</feature>
<feature type="transmembrane region" description="Helical" evidence="5">
    <location>
        <begin position="176"/>
        <end position="195"/>
    </location>
</feature>
<name>A0A0L1JTR4_9RHOB</name>
<keyword evidence="8" id="KW-1185">Reference proteome</keyword>
<dbReference type="InterPro" id="IPR037185">
    <property type="entry name" value="EmrE-like"/>
</dbReference>
<comment type="caution">
    <text evidence="7">The sequence shown here is derived from an EMBL/GenBank/DDBJ whole genome shotgun (WGS) entry which is preliminary data.</text>
</comment>
<dbReference type="Pfam" id="PF00892">
    <property type="entry name" value="EamA"/>
    <property type="match status" value="1"/>
</dbReference>
<feature type="transmembrane region" description="Helical" evidence="5">
    <location>
        <begin position="237"/>
        <end position="256"/>
    </location>
</feature>
<dbReference type="EMBL" id="AQQZ01000002">
    <property type="protein sequence ID" value="KNG95077.1"/>
    <property type="molecule type" value="Genomic_DNA"/>
</dbReference>
<dbReference type="InterPro" id="IPR050638">
    <property type="entry name" value="AA-Vitamin_Transporters"/>
</dbReference>
<dbReference type="PANTHER" id="PTHR32322">
    <property type="entry name" value="INNER MEMBRANE TRANSPORTER"/>
    <property type="match status" value="1"/>
</dbReference>
<dbReference type="RefSeq" id="WP_050530068.1">
    <property type="nucleotide sequence ID" value="NZ_AQQZ01000002.1"/>
</dbReference>
<feature type="transmembrane region" description="Helical" evidence="5">
    <location>
        <begin position="36"/>
        <end position="53"/>
    </location>
</feature>
<feature type="domain" description="EamA" evidence="6">
    <location>
        <begin position="150"/>
        <end position="277"/>
    </location>
</feature>
<dbReference type="AlphaFoldDB" id="A0A0L1JTR4"/>
<evidence type="ECO:0000256" key="1">
    <source>
        <dbReference type="ARBA" id="ARBA00004141"/>
    </source>
</evidence>
<protein>
    <submittedName>
        <fullName evidence="7">Membrane protein</fullName>
    </submittedName>
</protein>
<evidence type="ECO:0000256" key="4">
    <source>
        <dbReference type="ARBA" id="ARBA00023136"/>
    </source>
</evidence>
<keyword evidence="2 5" id="KW-0812">Transmembrane</keyword>
<dbReference type="Proteomes" id="UP000036938">
    <property type="component" value="Unassembled WGS sequence"/>
</dbReference>
<dbReference type="InterPro" id="IPR000620">
    <property type="entry name" value="EamA_dom"/>
</dbReference>
<feature type="transmembrane region" description="Helical" evidence="5">
    <location>
        <begin position="65"/>
        <end position="84"/>
    </location>
</feature>
<organism evidence="7 8">
    <name type="scientific">Pseudaestuariivita atlantica</name>
    <dbReference type="NCBI Taxonomy" id="1317121"/>
    <lineage>
        <taxon>Bacteria</taxon>
        <taxon>Pseudomonadati</taxon>
        <taxon>Pseudomonadota</taxon>
        <taxon>Alphaproteobacteria</taxon>
        <taxon>Rhodobacterales</taxon>
        <taxon>Paracoccaceae</taxon>
        <taxon>Pseudaestuariivita</taxon>
    </lineage>
</organism>
<evidence type="ECO:0000259" key="6">
    <source>
        <dbReference type="Pfam" id="PF00892"/>
    </source>
</evidence>
<keyword evidence="3 5" id="KW-1133">Transmembrane helix</keyword>
<feature type="transmembrane region" description="Helical" evidence="5">
    <location>
        <begin position="117"/>
        <end position="134"/>
    </location>
</feature>
<evidence type="ECO:0000256" key="5">
    <source>
        <dbReference type="SAM" id="Phobius"/>
    </source>
</evidence>